<evidence type="ECO:0000313" key="4">
    <source>
        <dbReference type="Proteomes" id="UP001197609"/>
    </source>
</evidence>
<dbReference type="InterPro" id="IPR011761">
    <property type="entry name" value="ATP-grasp"/>
</dbReference>
<proteinExistence type="predicted"/>
<name>A0AAJ1EIU7_9BACT</name>
<dbReference type="Gene3D" id="3.30.470.20">
    <property type="entry name" value="ATP-grasp fold, B domain"/>
    <property type="match status" value="1"/>
</dbReference>
<protein>
    <submittedName>
        <fullName evidence="3">ATP-grasp domain-containing protein</fullName>
    </submittedName>
</protein>
<dbReference type="GO" id="GO:0005737">
    <property type="term" value="C:cytoplasm"/>
    <property type="evidence" value="ECO:0007669"/>
    <property type="project" value="TreeGrafter"/>
</dbReference>
<dbReference type="SUPFAM" id="SSF56059">
    <property type="entry name" value="Glutathione synthetase ATP-binding domain-like"/>
    <property type="match status" value="1"/>
</dbReference>
<accession>A0AAJ1EIU7</accession>
<sequence>MKIVVHESITAGGLDGSSVTEALLAEGRMMLEALLTDLLDLKEHQLSVQIDRGYLPQFPARPGLQVVDSRNNYYQCFAQLVEEADAAFLVAPETGGLLESITGMVEACGKLVLGSSTVGIKAAGDKTLTYQLLKAHDIPTPRTLRLRPADDPASIGRQIGYPVVVKPIDGVGCHSVFVARQQAELERITAAARQKALDATLLAQAYIDGVAVSVSLLTDGSRCLPLTLNLQEIRGRSRLRYHGGRIPFEHPLRALAFRRVEEVVQAIPGLKGYVGIDLVLTDHDAVVIEVNPRLTTSYVGVRKVLRQNPAALILDAVAGTLPDPAAIQIVGSTRFTTRSCHVRPVGSRQ</sequence>
<dbReference type="PIRSF" id="PIRSF016766">
    <property type="entry name" value="UCP016766_ATPgrasp"/>
    <property type="match status" value="1"/>
</dbReference>
<dbReference type="PROSITE" id="PS50975">
    <property type="entry name" value="ATP_GRASP"/>
    <property type="match status" value="1"/>
</dbReference>
<dbReference type="AlphaFoldDB" id="A0AAJ1EIU7"/>
<dbReference type="InterPro" id="IPR040803">
    <property type="entry name" value="MfnD_preATP-grasp"/>
</dbReference>
<feature type="domain" description="ATP-grasp" evidence="2">
    <location>
        <begin position="130"/>
        <end position="318"/>
    </location>
</feature>
<reference evidence="3 4" key="1">
    <citation type="journal article" date="2021" name="bioRxiv">
        <title>Unraveling nitrogen, sulfur and carbon metabolic pathways and microbial community transcriptional responses to substrate deprivation and toxicity stresses in a bioreactor mimicking anoxic brackish coastal sediment conditions.</title>
        <authorList>
            <person name="Martins P.D."/>
            <person name="Echeveste M.J."/>
            <person name="Arshad A."/>
            <person name="Kurth J."/>
            <person name="Ouboter H."/>
            <person name="Jetten M.S.M."/>
            <person name="Welte C.U."/>
        </authorList>
    </citation>
    <scope>NUCLEOTIDE SEQUENCE [LARGE SCALE GENOMIC DNA]</scope>
    <source>
        <strain evidence="3">MAG_38</strain>
    </source>
</reference>
<dbReference type="GO" id="GO:0005524">
    <property type="term" value="F:ATP binding"/>
    <property type="evidence" value="ECO:0007669"/>
    <property type="project" value="UniProtKB-UniRule"/>
</dbReference>
<dbReference type="SMART" id="SM01209">
    <property type="entry name" value="GARS_A"/>
    <property type="match status" value="1"/>
</dbReference>
<dbReference type="Pfam" id="PF02655">
    <property type="entry name" value="ATP-grasp_3"/>
    <property type="match status" value="1"/>
</dbReference>
<dbReference type="Gene3D" id="2.30.36.100">
    <property type="match status" value="1"/>
</dbReference>
<dbReference type="Gene3D" id="3.40.50.11770">
    <property type="match status" value="1"/>
</dbReference>
<dbReference type="PANTHER" id="PTHR21621">
    <property type="entry name" value="RIBOSOMAL PROTEIN S6 MODIFICATION PROTEIN"/>
    <property type="match status" value="1"/>
</dbReference>
<evidence type="ECO:0000259" key="2">
    <source>
        <dbReference type="PROSITE" id="PS50975"/>
    </source>
</evidence>
<dbReference type="InterPro" id="IPR024710">
    <property type="entry name" value="MfnD"/>
</dbReference>
<evidence type="ECO:0000313" key="3">
    <source>
        <dbReference type="EMBL" id="MBZ0159060.1"/>
    </source>
</evidence>
<dbReference type="GO" id="GO:0018169">
    <property type="term" value="F:ribosomal S6-glutamic acid ligase activity"/>
    <property type="evidence" value="ECO:0007669"/>
    <property type="project" value="TreeGrafter"/>
</dbReference>
<dbReference type="GO" id="GO:0009432">
    <property type="term" value="P:SOS response"/>
    <property type="evidence" value="ECO:0007669"/>
    <property type="project" value="TreeGrafter"/>
</dbReference>
<gene>
    <name evidence="3" type="ORF">K8G79_02780</name>
</gene>
<organism evidence="3 4">
    <name type="scientific">Candidatus Methylomirabilis tolerans</name>
    <dbReference type="NCBI Taxonomy" id="3123416"/>
    <lineage>
        <taxon>Bacteria</taxon>
        <taxon>Candidatus Methylomirabilota</taxon>
        <taxon>Candidatus Methylomirabilia</taxon>
        <taxon>Candidatus Methylomirabilales</taxon>
        <taxon>Candidatus Methylomirabilaceae</taxon>
        <taxon>Candidatus Methylomirabilis</taxon>
    </lineage>
</organism>
<dbReference type="PANTHER" id="PTHR21621:SF0">
    <property type="entry name" value="BETA-CITRYLGLUTAMATE SYNTHASE B-RELATED"/>
    <property type="match status" value="1"/>
</dbReference>
<keyword evidence="1" id="KW-0547">Nucleotide-binding</keyword>
<evidence type="ECO:0000256" key="1">
    <source>
        <dbReference type="PROSITE-ProRule" id="PRU00409"/>
    </source>
</evidence>
<comment type="caution">
    <text evidence="3">The sequence shown here is derived from an EMBL/GenBank/DDBJ whole genome shotgun (WGS) entry which is preliminary data.</text>
</comment>
<dbReference type="Proteomes" id="UP001197609">
    <property type="component" value="Unassembled WGS sequence"/>
</dbReference>
<dbReference type="Pfam" id="PF18301">
    <property type="entry name" value="preATP-grasp_3"/>
    <property type="match status" value="1"/>
</dbReference>
<keyword evidence="1" id="KW-0067">ATP-binding</keyword>
<dbReference type="GO" id="GO:0046872">
    <property type="term" value="F:metal ion binding"/>
    <property type="evidence" value="ECO:0007669"/>
    <property type="project" value="InterPro"/>
</dbReference>
<dbReference type="EMBL" id="JAIOIU010000032">
    <property type="protein sequence ID" value="MBZ0159060.1"/>
    <property type="molecule type" value="Genomic_DNA"/>
</dbReference>
<dbReference type="InterPro" id="IPR003806">
    <property type="entry name" value="ATP-grasp_PylC-type"/>
</dbReference>